<reference evidence="2" key="1">
    <citation type="journal article" date="2014" name="Int. J. Syst. Evol. Microbiol.">
        <title>Complete genome sequence of Corynebacterium casei LMG S-19264T (=DSM 44701T), isolated from a smear-ripened cheese.</title>
        <authorList>
            <consortium name="US DOE Joint Genome Institute (JGI-PGF)"/>
            <person name="Walter F."/>
            <person name="Albersmeier A."/>
            <person name="Kalinowski J."/>
            <person name="Ruckert C."/>
        </authorList>
    </citation>
    <scope>NUCLEOTIDE SEQUENCE</scope>
    <source>
        <strain evidence="2">CGMCC 1.15725</strain>
    </source>
</reference>
<feature type="compositionally biased region" description="Polar residues" evidence="1">
    <location>
        <begin position="1"/>
        <end position="17"/>
    </location>
</feature>
<name>A0A8J3E1H8_9PROT</name>
<evidence type="ECO:0000313" key="3">
    <source>
        <dbReference type="Proteomes" id="UP000646365"/>
    </source>
</evidence>
<dbReference type="EMBL" id="BMJQ01000001">
    <property type="protein sequence ID" value="GGF01025.1"/>
    <property type="molecule type" value="Genomic_DNA"/>
</dbReference>
<protein>
    <submittedName>
        <fullName evidence="2">Uncharacterized protein</fullName>
    </submittedName>
</protein>
<gene>
    <name evidence="2" type="ORF">GCM10011611_03260</name>
</gene>
<organism evidence="2 3">
    <name type="scientific">Aliidongia dinghuensis</name>
    <dbReference type="NCBI Taxonomy" id="1867774"/>
    <lineage>
        <taxon>Bacteria</taxon>
        <taxon>Pseudomonadati</taxon>
        <taxon>Pseudomonadota</taxon>
        <taxon>Alphaproteobacteria</taxon>
        <taxon>Rhodospirillales</taxon>
        <taxon>Dongiaceae</taxon>
        <taxon>Aliidongia</taxon>
    </lineage>
</organism>
<dbReference type="AlphaFoldDB" id="A0A8J3E1H8"/>
<keyword evidence="3" id="KW-1185">Reference proteome</keyword>
<evidence type="ECO:0000313" key="2">
    <source>
        <dbReference type="EMBL" id="GGF01025.1"/>
    </source>
</evidence>
<accession>A0A8J3E1H8</accession>
<evidence type="ECO:0000256" key="1">
    <source>
        <dbReference type="SAM" id="MobiDB-lite"/>
    </source>
</evidence>
<reference evidence="2" key="2">
    <citation type="submission" date="2020-09" db="EMBL/GenBank/DDBJ databases">
        <authorList>
            <person name="Sun Q."/>
            <person name="Zhou Y."/>
        </authorList>
    </citation>
    <scope>NUCLEOTIDE SEQUENCE</scope>
    <source>
        <strain evidence="2">CGMCC 1.15725</strain>
    </source>
</reference>
<sequence>MTITRPNVKRNTASKHATNAGKKNLKSPPPRWENLAAFYGVKLGDDVQAIIRTRKDPAMTERAFRHLLGFLKSKAGKAAFPFASPIVDALKGDRAPSLTDQKYVQMIVSGLRGHHEDLAARFTGKTASHFCSTVSRLLEFLGKLGDSRFPPFERRLISFPEFTGDVRSLGSLGWLELASLVGAQAEREALNLVREQAVKEFEKFEHRFEAGQHFLGEGSPPHDCPSPEAWHAIKTAIVAERHSWITTGTSLFGANRRWPSELEAIRDKLLLPDTWRDAGCSCVLDAKYSSTDRINNFHLSSMILGLLGPTLPASNAIMIVFCTDSGWNRQPIKDLPRNPYVFRTPEEIVLGSEAIISSFKTRANHEVVVYLERGEPLTGLAYMAAKEEWGRFLQEYGSSTQSSDYLTVKLVTKAEDTSLLSLLERYSKMTDAIRPLDVAEACADRFFVNLTPRYGIRPATLRTAHFPSSGVLSRDGVTLMAIRKSFLTVKLHATGSVASVRPFASHTGTGVLMPHYLNSNDVREELNLQIRFHQNAVQALVLKERPDAAACLSLATADMEWYRRLASFAGIAAAIGLEGIAAGKPENGLLVFEPTFENLRELFLTHLALRRCRKRIGLARWAVQVLPLLAIAKAFGRALRAQGLWPAYLKAARAAHRDLKACQITLPVVMEV</sequence>
<feature type="region of interest" description="Disordered" evidence="1">
    <location>
        <begin position="1"/>
        <end position="29"/>
    </location>
</feature>
<comment type="caution">
    <text evidence="2">The sequence shown here is derived from an EMBL/GenBank/DDBJ whole genome shotgun (WGS) entry which is preliminary data.</text>
</comment>
<dbReference type="Proteomes" id="UP000646365">
    <property type="component" value="Unassembled WGS sequence"/>
</dbReference>
<proteinExistence type="predicted"/>